<accession>A0A9W8B9P3</accession>
<dbReference type="Pfam" id="PF07970">
    <property type="entry name" value="COPIIcoated_ERV"/>
    <property type="match status" value="1"/>
</dbReference>
<dbReference type="GO" id="GO:0005789">
    <property type="term" value="C:endoplasmic reticulum membrane"/>
    <property type="evidence" value="ECO:0007669"/>
    <property type="project" value="TreeGrafter"/>
</dbReference>
<feature type="domain" description="Endoplasmic reticulum vesicle transporter N-terminal" evidence="8">
    <location>
        <begin position="10"/>
        <end position="99"/>
    </location>
</feature>
<dbReference type="InterPro" id="IPR012936">
    <property type="entry name" value="Erv_C"/>
</dbReference>
<keyword evidence="3 6" id="KW-0812">Transmembrane</keyword>
<dbReference type="PANTHER" id="PTHR10984:SF25">
    <property type="entry name" value="ENDOPLASMIC RETICULUM-GOLGI INTERMEDIATE COMPARTMENT PROTEIN 3"/>
    <property type="match status" value="1"/>
</dbReference>
<gene>
    <name evidence="9" type="primary">ERV46</name>
    <name evidence="9" type="ORF">H4R26_005178</name>
</gene>
<dbReference type="Pfam" id="PF13850">
    <property type="entry name" value="ERGIC_N"/>
    <property type="match status" value="1"/>
</dbReference>
<evidence type="ECO:0000256" key="3">
    <source>
        <dbReference type="ARBA" id="ARBA00022692"/>
    </source>
</evidence>
<dbReference type="InterPro" id="IPR045888">
    <property type="entry name" value="Erv"/>
</dbReference>
<dbReference type="GO" id="GO:0006890">
    <property type="term" value="P:retrograde vesicle-mediated transport, Golgi to endoplasmic reticulum"/>
    <property type="evidence" value="ECO:0007669"/>
    <property type="project" value="TreeGrafter"/>
</dbReference>
<evidence type="ECO:0000259" key="7">
    <source>
        <dbReference type="Pfam" id="PF07970"/>
    </source>
</evidence>
<evidence type="ECO:0000313" key="10">
    <source>
        <dbReference type="Proteomes" id="UP001150907"/>
    </source>
</evidence>
<dbReference type="PANTHER" id="PTHR10984">
    <property type="entry name" value="ENDOPLASMIC RETICULUM-GOLGI INTERMEDIATE COMPARTMENT PROTEIN"/>
    <property type="match status" value="1"/>
</dbReference>
<evidence type="ECO:0000256" key="1">
    <source>
        <dbReference type="ARBA" id="ARBA00004141"/>
    </source>
</evidence>
<keyword evidence="5 6" id="KW-0472">Membrane</keyword>
<dbReference type="GO" id="GO:0000139">
    <property type="term" value="C:Golgi membrane"/>
    <property type="evidence" value="ECO:0007669"/>
    <property type="project" value="TreeGrafter"/>
</dbReference>
<evidence type="ECO:0000256" key="4">
    <source>
        <dbReference type="ARBA" id="ARBA00022989"/>
    </source>
</evidence>
<feature type="transmembrane region" description="Helical" evidence="6">
    <location>
        <begin position="346"/>
        <end position="369"/>
    </location>
</feature>
<dbReference type="Proteomes" id="UP001150907">
    <property type="component" value="Unassembled WGS sequence"/>
</dbReference>
<sequence length="385" mass="41610">MRIGRLAARFQSVDAYAKTLDDFSVKTLSGGILTVAAAALIAVLVCYEFAAFRRVDLRAEVVVDSERMEKMHINIDVTFPRAPCMLLGLDVMDASGEQQVSAFRHVAKTRLAADGAAVDAGAGAAAVPPPPATNADGSAYCGSCYGGVPPDGGCCNSCDDVHQAYKRRGWAFSDPDSIEQCVREGYVARMQAQAGEGCRLRGFVAVNKVAGNLQILAGESIKHGDEFMHTSYDYMPRDFDFSHRIHRLSFGDEFAAQSNPLDAVAKTAHAAHAQFQYFAKIVGSEFRYLNGSVLRSNQYSATELVKSDSPTPAPKPARRSPGLFVMFDISPMRVIYTEHSRSLGSFLTSVCAIVGGVFTAASLLDALVFRTERALQKKRELGKLA</sequence>
<reference evidence="9" key="1">
    <citation type="submission" date="2022-07" db="EMBL/GenBank/DDBJ databases">
        <title>Phylogenomic reconstructions and comparative analyses of Kickxellomycotina fungi.</title>
        <authorList>
            <person name="Reynolds N.K."/>
            <person name="Stajich J.E."/>
            <person name="Barry K."/>
            <person name="Grigoriev I.V."/>
            <person name="Crous P."/>
            <person name="Smith M.E."/>
        </authorList>
    </citation>
    <scope>NUCLEOTIDE SEQUENCE</scope>
    <source>
        <strain evidence="9">IMI 214461</strain>
    </source>
</reference>
<dbReference type="GO" id="GO:0030134">
    <property type="term" value="C:COPII-coated ER to Golgi transport vesicle"/>
    <property type="evidence" value="ECO:0007669"/>
    <property type="project" value="TreeGrafter"/>
</dbReference>
<evidence type="ECO:0000313" key="9">
    <source>
        <dbReference type="EMBL" id="KAJ1999156.1"/>
    </source>
</evidence>
<comment type="subcellular location">
    <subcellularLocation>
        <location evidence="1">Membrane</location>
        <topology evidence="1">Multi-pass membrane protein</topology>
    </subcellularLocation>
</comment>
<evidence type="ECO:0000259" key="8">
    <source>
        <dbReference type="Pfam" id="PF13850"/>
    </source>
</evidence>
<keyword evidence="4 6" id="KW-1133">Transmembrane helix</keyword>
<evidence type="ECO:0000256" key="6">
    <source>
        <dbReference type="SAM" id="Phobius"/>
    </source>
</evidence>
<dbReference type="OrthoDB" id="270930at2759"/>
<protein>
    <submittedName>
        <fullName evidence="9">ER-derived vesicles protein erv46</fullName>
    </submittedName>
</protein>
<feature type="domain" description="Endoplasmic reticulum vesicle transporter C-terminal" evidence="7">
    <location>
        <begin position="144"/>
        <end position="365"/>
    </location>
</feature>
<organism evidence="9 10">
    <name type="scientific">Coemansia thaxteri</name>
    <dbReference type="NCBI Taxonomy" id="2663907"/>
    <lineage>
        <taxon>Eukaryota</taxon>
        <taxon>Fungi</taxon>
        <taxon>Fungi incertae sedis</taxon>
        <taxon>Zoopagomycota</taxon>
        <taxon>Kickxellomycotina</taxon>
        <taxon>Kickxellomycetes</taxon>
        <taxon>Kickxellales</taxon>
        <taxon>Kickxellaceae</taxon>
        <taxon>Coemansia</taxon>
    </lineage>
</organism>
<keyword evidence="10" id="KW-1185">Reference proteome</keyword>
<evidence type="ECO:0000256" key="2">
    <source>
        <dbReference type="ARBA" id="ARBA00005648"/>
    </source>
</evidence>
<dbReference type="AlphaFoldDB" id="A0A9W8B9P3"/>
<dbReference type="InterPro" id="IPR039542">
    <property type="entry name" value="Erv_N"/>
</dbReference>
<name>A0A9W8B9P3_9FUNG</name>
<comment type="similarity">
    <text evidence="2">Belongs to the ERGIC family.</text>
</comment>
<dbReference type="EMBL" id="JANBQF010000774">
    <property type="protein sequence ID" value="KAJ1999156.1"/>
    <property type="molecule type" value="Genomic_DNA"/>
</dbReference>
<evidence type="ECO:0000256" key="5">
    <source>
        <dbReference type="ARBA" id="ARBA00023136"/>
    </source>
</evidence>
<dbReference type="GO" id="GO:0006888">
    <property type="term" value="P:endoplasmic reticulum to Golgi vesicle-mediated transport"/>
    <property type="evidence" value="ECO:0007669"/>
    <property type="project" value="TreeGrafter"/>
</dbReference>
<proteinExistence type="inferred from homology"/>
<feature type="transmembrane region" description="Helical" evidence="6">
    <location>
        <begin position="28"/>
        <end position="50"/>
    </location>
</feature>
<comment type="caution">
    <text evidence="9">The sequence shown here is derived from an EMBL/GenBank/DDBJ whole genome shotgun (WGS) entry which is preliminary data.</text>
</comment>